<evidence type="ECO:0000313" key="1">
    <source>
        <dbReference type="EMBL" id="MBB5710759.1"/>
    </source>
</evidence>
<dbReference type="InterPro" id="IPR052918">
    <property type="entry name" value="Motility_Chemotaxis_Reg"/>
</dbReference>
<gene>
    <name evidence="1" type="ORF">FHT02_001990</name>
</gene>
<comment type="caution">
    <text evidence="1">The sequence shown here is derived from an EMBL/GenBank/DDBJ whole genome shotgun (WGS) entry which is preliminary data.</text>
</comment>
<dbReference type="RefSeq" id="WP_246352288.1">
    <property type="nucleotide sequence ID" value="NZ_JACIJF010000004.1"/>
</dbReference>
<proteinExistence type="predicted"/>
<dbReference type="AlphaFoldDB" id="A0A840YFK7"/>
<protein>
    <recommendedName>
        <fullName evidence="3">Regulatory protein FlaEY</fullName>
    </recommendedName>
</protein>
<dbReference type="SUPFAM" id="SSF63829">
    <property type="entry name" value="Calcium-dependent phosphotriesterase"/>
    <property type="match status" value="1"/>
</dbReference>
<evidence type="ECO:0000313" key="2">
    <source>
        <dbReference type="Proteomes" id="UP000527143"/>
    </source>
</evidence>
<dbReference type="PANTHER" id="PTHR35580:SF1">
    <property type="entry name" value="PHYTASE-LIKE DOMAIN-CONTAINING PROTEIN"/>
    <property type="match status" value="1"/>
</dbReference>
<reference evidence="1 2" key="1">
    <citation type="submission" date="2020-08" db="EMBL/GenBank/DDBJ databases">
        <title>Genomic Encyclopedia of Type Strains, Phase IV (KMG-IV): sequencing the most valuable type-strain genomes for metagenomic binning, comparative biology and taxonomic classification.</title>
        <authorList>
            <person name="Goeker M."/>
        </authorList>
    </citation>
    <scope>NUCLEOTIDE SEQUENCE [LARGE SCALE GENOMIC DNA]</scope>
    <source>
        <strain evidence="1 2">DSM 26736</strain>
    </source>
</reference>
<organism evidence="1 2">
    <name type="scientific">Sphingomonas xinjiangensis</name>
    <dbReference type="NCBI Taxonomy" id="643568"/>
    <lineage>
        <taxon>Bacteria</taxon>
        <taxon>Pseudomonadati</taxon>
        <taxon>Pseudomonadota</taxon>
        <taxon>Alphaproteobacteria</taxon>
        <taxon>Sphingomonadales</taxon>
        <taxon>Sphingomonadaceae</taxon>
        <taxon>Sphingomonas</taxon>
    </lineage>
</organism>
<dbReference type="PANTHER" id="PTHR35580">
    <property type="entry name" value="CELL SURFACE GLYCOPROTEIN (S-LAYER PROTEIN)-LIKE PROTEIN"/>
    <property type="match status" value="1"/>
</dbReference>
<evidence type="ECO:0008006" key="3">
    <source>
        <dbReference type="Google" id="ProtNLM"/>
    </source>
</evidence>
<dbReference type="EMBL" id="JACIJF010000004">
    <property type="protein sequence ID" value="MBB5710759.1"/>
    <property type="molecule type" value="Genomic_DNA"/>
</dbReference>
<sequence length="906" mass="91890">MTSFAPIAFDSKAVRTAKALFAAQTTTPPWKDPTTGKSISAQLSAVLGSKTIIDKATTDSAGVILTDDVATSFTAFKALDKLRVLAEAASSTKTSDAQRTQYQKAFAKGLADLQGFIGSAPSDLVNLSFGNSSTTVSSTKLVTGSPYEADGKGIVKTRTEAVPGLTGQEQFKINLTRGTSTETLSVDLSQGTQPPTINSVVDQLNAAIKASLVYNPDGTPKTDAAGEPEKRWSASFVAEKTSDGKWGITLKTPLSLEKVSLEQVDAKDSLVVAAGQTPLDAPTAARVFRLNDPASGNVQISMGNIAALDRQTTAQNELSGKTTTVTTASTDSAGKVTTTTTKTSNAYASTDAAAATTDAQGNTYVVGTTSGDLGTNRSDGDNNLYLTKMDSTGKVVWQRSLGANGASSGAAVSVGSDGSIVVAGNVTGSFNGITSADANMVVAKYAANGDEQFATVLRSGGADAAKAVTVGADGSVFVAGRTAANGGDAFVARIGSNGKVAEQRTIAGAGADSINALAVGQDGNLLAVVSTNGVASVMKFQANALSTDLGSISLGTADVRAIAVAEDGSIAVGGATSAAVQGTQANAKSDGRDGFVARIDAGLGNASVTYVGTAADDQIDSLAFMNGALYAGGRTTGDLAGTRTGPTDGFVTRIDTATGAIASTKQFGQPLIRTEPVRIAADRGGASAVSALGLPRGVINAEASQKVASQTTLRAGDFFSMRADDGALRRVEIQAGDTLKAIATRIQSTLGASKGTVTAVTVNGTQQLRITMKAGHELELISGRANQDALAKLGIEPQRIAKQATVGSDDVKVRPGGNFGLGLNSALSLSTLDNAKVALSKIGSALSMSQTAYRSLYWDDTKAALVDGVKNTGSGGASTARESAQLANYQAALNRLSSPATTSYGF</sequence>
<keyword evidence="2" id="KW-1185">Reference proteome</keyword>
<name>A0A840YFK7_9SPHN</name>
<dbReference type="Proteomes" id="UP000527143">
    <property type="component" value="Unassembled WGS sequence"/>
</dbReference>
<accession>A0A840YFK7</accession>